<organism evidence="2 3">
    <name type="scientific">Thermomonospora cellulosilytica</name>
    <dbReference type="NCBI Taxonomy" id="1411118"/>
    <lineage>
        <taxon>Bacteria</taxon>
        <taxon>Bacillati</taxon>
        <taxon>Actinomycetota</taxon>
        <taxon>Actinomycetes</taxon>
        <taxon>Streptosporangiales</taxon>
        <taxon>Thermomonosporaceae</taxon>
        <taxon>Thermomonospora</taxon>
    </lineage>
</organism>
<comment type="caution">
    <text evidence="2">The sequence shown here is derived from an EMBL/GenBank/DDBJ whole genome shotgun (WGS) entry which is preliminary data.</text>
</comment>
<evidence type="ECO:0008006" key="4">
    <source>
        <dbReference type="Google" id="ProtNLM"/>
    </source>
</evidence>
<dbReference type="Proteomes" id="UP000539313">
    <property type="component" value="Unassembled WGS sequence"/>
</dbReference>
<name>A0A7W3MYW7_9ACTN</name>
<evidence type="ECO:0000256" key="1">
    <source>
        <dbReference type="SAM" id="Coils"/>
    </source>
</evidence>
<gene>
    <name evidence="2" type="ORF">HNR21_003340</name>
</gene>
<keyword evidence="1" id="KW-0175">Coiled coil</keyword>
<protein>
    <recommendedName>
        <fullName evidence="4">5-bromo-4-chloroindolyl phosphate hydrolysis protein</fullName>
    </recommendedName>
</protein>
<evidence type="ECO:0000313" key="3">
    <source>
        <dbReference type="Proteomes" id="UP000539313"/>
    </source>
</evidence>
<dbReference type="AlphaFoldDB" id="A0A7W3MYW7"/>
<reference evidence="2 3" key="1">
    <citation type="submission" date="2020-08" db="EMBL/GenBank/DDBJ databases">
        <title>Sequencing the genomes of 1000 actinobacteria strains.</title>
        <authorList>
            <person name="Klenk H.-P."/>
        </authorList>
    </citation>
    <scope>NUCLEOTIDE SEQUENCE [LARGE SCALE GENOMIC DNA]</scope>
    <source>
        <strain evidence="2 3">DSM 45823</strain>
    </source>
</reference>
<dbReference type="EMBL" id="JACJII010000001">
    <property type="protein sequence ID" value="MBA9004458.1"/>
    <property type="molecule type" value="Genomic_DNA"/>
</dbReference>
<accession>A0A7W3MYW7</accession>
<feature type="coiled-coil region" evidence="1">
    <location>
        <begin position="64"/>
        <end position="91"/>
    </location>
</feature>
<proteinExistence type="predicted"/>
<keyword evidence="3" id="KW-1185">Reference proteome</keyword>
<evidence type="ECO:0000313" key="2">
    <source>
        <dbReference type="EMBL" id="MBA9004458.1"/>
    </source>
</evidence>
<dbReference type="RefSeq" id="WP_182705913.1">
    <property type="nucleotide sequence ID" value="NZ_JACJII010000001.1"/>
</dbReference>
<sequence>MATSDRFVRYLGSTKNLIGSVCGLAGLGLYLAGAVGSYWPFVVAGLYAAGALAAPPEKVTLTVADDAAAEAERLRADLDRLTERVAAHAGRMPPAAMVRFREIREILTDLLARRDLLAADPDARYELARAVRTDLPEGFETYLNLPGWFAGGRRGAVRRTAADELCAQLDLIADHLTGLAGRLLEDEARRMRDQTRYLRDRSQSEG</sequence>